<sequence>MGLPVKLRMIAAMLLCFTAVTAQNLKTFTATYGPFNYTYFDIFGPNNSANMSTGVLQLTPNSAYQEGLLGKPLENQVGRTLLKRPFTLSEPGYNKKSDRVASFNSSFLFSVCQLGRNTTPGEGLAFIIAQPFRHWLPPKSSGQYLGLTNKNTDGDPANSLVAIEFDNVKQEFDPDANHVGLNINSIRSTVISSLTPLGIELSPDGEARFYNVWVQYDGLRMIAAVLLCFTAVAAQNFKTFTTTTTHEPFKSELLELAGSATIFNGALQLTPNSAYERRLVGMPLENQAGRARFNKPFKLSEQFYHYNKTKDRVASFNSSFLFSVCPLGRNTTPGEGLAFFIQPEDFYPWTYRSYSFPSESFGQYLGLTNLSNDGYAGNNLVAIEFDNVKQAFDPDANHVGLNINSIVSTVNSSLTPLGIELSPDGEASSLTKLILVPIKAKSYLCLSSNSQIPVIAISAHLMGLPVKLRMITAVLLCFMAVITAQKLRTFTGAYGPPFNHSYYSHFGPGVKLENSAAFSNRGGVLQLTPNSAYQRGLLGMPLENQAGRAMFDQPFKLWEQGYNKTTDRVASFNFSFLFSVCPLGRNTTPGEGLAFIIQAQDSNYMDMPTPFSPLKSFIPSKSFGQYLGLTNVNTDDDPENSLVAIEFDNVKQEFDPDANHVGLNINSIVSTVTSSLTPLGIELSSDGKASVRHDHTSLFTHINISGGYLDSSAHGRGDRDFQPKHFLF</sequence>
<dbReference type="OrthoDB" id="1913956at2759"/>
<dbReference type="CDD" id="cd06899">
    <property type="entry name" value="lectin_legume_LecRK_Arcelin_ConA"/>
    <property type="match status" value="1"/>
</dbReference>
<feature type="chain" id="PRO_5032344292" description="Legume lectin domain-containing protein" evidence="3">
    <location>
        <begin position="23"/>
        <end position="728"/>
    </location>
</feature>
<evidence type="ECO:0000256" key="2">
    <source>
        <dbReference type="ARBA" id="ARBA00022734"/>
    </source>
</evidence>
<dbReference type="PANTHER" id="PTHR32401">
    <property type="entry name" value="CONCANAVALIN A-LIKE LECTIN FAMILY PROTEIN"/>
    <property type="match status" value="1"/>
</dbReference>
<evidence type="ECO:0000313" key="5">
    <source>
        <dbReference type="EMBL" id="KAF7135355.1"/>
    </source>
</evidence>
<dbReference type="InterPro" id="IPR013320">
    <property type="entry name" value="ConA-like_dom_sf"/>
</dbReference>
<feature type="signal peptide" evidence="3">
    <location>
        <begin position="1"/>
        <end position="22"/>
    </location>
</feature>
<name>A0A834LGW4_RHOSS</name>
<dbReference type="Gene3D" id="2.60.120.200">
    <property type="match status" value="3"/>
</dbReference>
<feature type="domain" description="Legume lectin" evidence="4">
    <location>
        <begin position="503"/>
        <end position="697"/>
    </location>
</feature>
<dbReference type="AlphaFoldDB" id="A0A834LGW4"/>
<evidence type="ECO:0000256" key="3">
    <source>
        <dbReference type="SAM" id="SignalP"/>
    </source>
</evidence>
<comment type="caution">
    <text evidence="5">The sequence shown here is derived from an EMBL/GenBank/DDBJ whole genome shotgun (WGS) entry which is preliminary data.</text>
</comment>
<keyword evidence="6" id="KW-1185">Reference proteome</keyword>
<dbReference type="Pfam" id="PF00139">
    <property type="entry name" value="Lectin_legB"/>
    <property type="match status" value="3"/>
</dbReference>
<feature type="domain" description="Legume lectin" evidence="4">
    <location>
        <begin position="249"/>
        <end position="422"/>
    </location>
</feature>
<evidence type="ECO:0000256" key="1">
    <source>
        <dbReference type="ARBA" id="ARBA00007606"/>
    </source>
</evidence>
<dbReference type="Proteomes" id="UP000626092">
    <property type="component" value="Unassembled WGS sequence"/>
</dbReference>
<dbReference type="SUPFAM" id="SSF49899">
    <property type="entry name" value="Concanavalin A-like lectins/glucanases"/>
    <property type="match status" value="3"/>
</dbReference>
<protein>
    <recommendedName>
        <fullName evidence="4">Legume lectin domain-containing protein</fullName>
    </recommendedName>
</protein>
<accession>A0A834LGW4</accession>
<reference evidence="5" key="1">
    <citation type="submission" date="2019-11" db="EMBL/GenBank/DDBJ databases">
        <authorList>
            <person name="Liu Y."/>
            <person name="Hou J."/>
            <person name="Li T.-Q."/>
            <person name="Guan C.-H."/>
            <person name="Wu X."/>
            <person name="Wu H.-Z."/>
            <person name="Ling F."/>
            <person name="Zhang R."/>
            <person name="Shi X.-G."/>
            <person name="Ren J.-P."/>
            <person name="Chen E.-F."/>
            <person name="Sun J.-M."/>
        </authorList>
    </citation>
    <scope>NUCLEOTIDE SEQUENCE</scope>
    <source>
        <strain evidence="5">Adult_tree_wgs_1</strain>
        <tissue evidence="5">Leaves</tissue>
    </source>
</reference>
<feature type="domain" description="Legume lectin" evidence="4">
    <location>
        <begin position="35"/>
        <end position="228"/>
    </location>
</feature>
<evidence type="ECO:0000313" key="6">
    <source>
        <dbReference type="Proteomes" id="UP000626092"/>
    </source>
</evidence>
<keyword evidence="2" id="KW-0430">Lectin</keyword>
<dbReference type="GO" id="GO:0030246">
    <property type="term" value="F:carbohydrate binding"/>
    <property type="evidence" value="ECO:0007669"/>
    <property type="project" value="UniProtKB-KW"/>
</dbReference>
<dbReference type="PANTHER" id="PTHR32401:SF48">
    <property type="entry name" value="LEGUME LECTIN DOMAIN-CONTAINING PROTEIN"/>
    <property type="match status" value="1"/>
</dbReference>
<dbReference type="InterPro" id="IPR050258">
    <property type="entry name" value="Leguminous_Lectin"/>
</dbReference>
<evidence type="ECO:0000259" key="4">
    <source>
        <dbReference type="Pfam" id="PF00139"/>
    </source>
</evidence>
<organism evidence="5 6">
    <name type="scientific">Rhododendron simsii</name>
    <name type="common">Sims's rhododendron</name>
    <dbReference type="NCBI Taxonomy" id="118357"/>
    <lineage>
        <taxon>Eukaryota</taxon>
        <taxon>Viridiplantae</taxon>
        <taxon>Streptophyta</taxon>
        <taxon>Embryophyta</taxon>
        <taxon>Tracheophyta</taxon>
        <taxon>Spermatophyta</taxon>
        <taxon>Magnoliopsida</taxon>
        <taxon>eudicotyledons</taxon>
        <taxon>Gunneridae</taxon>
        <taxon>Pentapetalae</taxon>
        <taxon>asterids</taxon>
        <taxon>Ericales</taxon>
        <taxon>Ericaceae</taxon>
        <taxon>Ericoideae</taxon>
        <taxon>Rhodoreae</taxon>
        <taxon>Rhododendron</taxon>
    </lineage>
</organism>
<keyword evidence="3" id="KW-0732">Signal</keyword>
<dbReference type="EMBL" id="WJXA01000008">
    <property type="protein sequence ID" value="KAF7135355.1"/>
    <property type="molecule type" value="Genomic_DNA"/>
</dbReference>
<comment type="similarity">
    <text evidence="1">Belongs to the leguminous lectin family.</text>
</comment>
<gene>
    <name evidence="5" type="ORF">RHSIM_Rhsim08G0024100</name>
</gene>
<proteinExistence type="inferred from homology"/>
<dbReference type="InterPro" id="IPR001220">
    <property type="entry name" value="Legume_lectin_dom"/>
</dbReference>